<protein>
    <submittedName>
        <fullName evidence="1">Uncharacterized protein</fullName>
    </submittedName>
</protein>
<keyword evidence="2" id="KW-1185">Reference proteome</keyword>
<organism evidence="1 2">
    <name type="scientific">Pleurodeles waltl</name>
    <name type="common">Iberian ribbed newt</name>
    <dbReference type="NCBI Taxonomy" id="8319"/>
    <lineage>
        <taxon>Eukaryota</taxon>
        <taxon>Metazoa</taxon>
        <taxon>Chordata</taxon>
        <taxon>Craniata</taxon>
        <taxon>Vertebrata</taxon>
        <taxon>Euteleostomi</taxon>
        <taxon>Amphibia</taxon>
        <taxon>Batrachia</taxon>
        <taxon>Caudata</taxon>
        <taxon>Salamandroidea</taxon>
        <taxon>Salamandridae</taxon>
        <taxon>Pleurodelinae</taxon>
        <taxon>Pleurodeles</taxon>
    </lineage>
</organism>
<accession>A0AAV7PLI2</accession>
<evidence type="ECO:0000313" key="1">
    <source>
        <dbReference type="EMBL" id="KAJ1128216.1"/>
    </source>
</evidence>
<sequence>MRKTEQAGDYTDRLTQTYSVFYTGDYTDRLTQTYSVFYTGILALTDCYSFSSIQKTELPAAQSCYT</sequence>
<reference evidence="1" key="1">
    <citation type="journal article" date="2022" name="bioRxiv">
        <title>Sequencing and chromosome-scale assembly of the giantPleurodeles waltlgenome.</title>
        <authorList>
            <person name="Brown T."/>
            <person name="Elewa A."/>
            <person name="Iarovenko S."/>
            <person name="Subramanian E."/>
            <person name="Araus A.J."/>
            <person name="Petzold A."/>
            <person name="Susuki M."/>
            <person name="Suzuki K.-i.T."/>
            <person name="Hayashi T."/>
            <person name="Toyoda A."/>
            <person name="Oliveira C."/>
            <person name="Osipova E."/>
            <person name="Leigh N.D."/>
            <person name="Simon A."/>
            <person name="Yun M.H."/>
        </authorList>
    </citation>
    <scope>NUCLEOTIDE SEQUENCE</scope>
    <source>
        <strain evidence="1">20211129_DDA</strain>
        <tissue evidence="1">Liver</tissue>
    </source>
</reference>
<dbReference type="EMBL" id="JANPWB010000011">
    <property type="protein sequence ID" value="KAJ1128216.1"/>
    <property type="molecule type" value="Genomic_DNA"/>
</dbReference>
<proteinExistence type="predicted"/>
<comment type="caution">
    <text evidence="1">The sequence shown here is derived from an EMBL/GenBank/DDBJ whole genome shotgun (WGS) entry which is preliminary data.</text>
</comment>
<dbReference type="AlphaFoldDB" id="A0AAV7PLI2"/>
<name>A0AAV7PLI2_PLEWA</name>
<gene>
    <name evidence="1" type="ORF">NDU88_006595</name>
</gene>
<dbReference type="Proteomes" id="UP001066276">
    <property type="component" value="Chromosome 7"/>
</dbReference>
<evidence type="ECO:0000313" key="2">
    <source>
        <dbReference type="Proteomes" id="UP001066276"/>
    </source>
</evidence>